<dbReference type="PANTHER" id="PTHR11721:SF3">
    <property type="entry name" value="LARGE RIBOSOMAL SUBUNIT PROTEIN UL15"/>
    <property type="match status" value="1"/>
</dbReference>
<evidence type="ECO:0000259" key="6">
    <source>
        <dbReference type="Pfam" id="PF00828"/>
    </source>
</evidence>
<dbReference type="InterPro" id="IPR036227">
    <property type="entry name" value="Ribosomal_uL15/eL18_sf"/>
</dbReference>
<dbReference type="GO" id="GO:0003735">
    <property type="term" value="F:structural constituent of ribosome"/>
    <property type="evidence" value="ECO:0007669"/>
    <property type="project" value="TreeGrafter"/>
</dbReference>
<sequence>MVMECKHRKHPGKFISFTVSHLNFCLFVGGRGNCGGQHHHRINRDKNHPGFFGKVGMRNFHVRKNLYYSPTINLDKIWSLVTEETRKKYADVTNEAPVINVVRAGYHKVLGKGLLPKQPVIVKRNYTAHAALVDENKEVDEIDAVQLRMKTAWMSMIVFGAPNRKLPSAQCLILEVVSKRN</sequence>
<keyword evidence="2" id="KW-0689">Ribosomal protein</keyword>
<dbReference type="Pfam" id="PF00828">
    <property type="entry name" value="Ribosomal_L27A"/>
    <property type="match status" value="1"/>
</dbReference>
<evidence type="ECO:0000313" key="8">
    <source>
        <dbReference type="WBParaSite" id="jg24440.1"/>
    </source>
</evidence>
<keyword evidence="3" id="KW-0687">Ribonucleoprotein</keyword>
<name>A0A915DZ07_9BILA</name>
<dbReference type="Gene3D" id="3.100.10.10">
    <property type="match status" value="1"/>
</dbReference>
<feature type="domain" description="Large ribosomal subunit protein uL15/eL18" evidence="6">
    <location>
        <begin position="71"/>
        <end position="127"/>
    </location>
</feature>
<dbReference type="AlphaFoldDB" id="A0A915DZ07"/>
<dbReference type="InterPro" id="IPR021131">
    <property type="entry name" value="Ribosomal_uL15/eL18"/>
</dbReference>
<protein>
    <recommendedName>
        <fullName evidence="4">Large ribosomal subunit protein uL15</fullName>
    </recommendedName>
    <alternativeName>
        <fullName evidence="5">60S ribosomal protein L27a</fullName>
    </alternativeName>
</protein>
<dbReference type="WBParaSite" id="jg24440.1">
    <property type="protein sequence ID" value="jg24440.1"/>
    <property type="gene ID" value="jg24440"/>
</dbReference>
<dbReference type="PANTHER" id="PTHR11721">
    <property type="entry name" value="60S RIBOSOMAL PROTEIN L27A"/>
    <property type="match status" value="1"/>
</dbReference>
<dbReference type="SUPFAM" id="SSF52080">
    <property type="entry name" value="Ribosomal proteins L15p and L18e"/>
    <property type="match status" value="1"/>
</dbReference>
<evidence type="ECO:0000256" key="2">
    <source>
        <dbReference type="ARBA" id="ARBA00022980"/>
    </source>
</evidence>
<proteinExistence type="inferred from homology"/>
<accession>A0A915DZ07</accession>
<evidence type="ECO:0000313" key="7">
    <source>
        <dbReference type="Proteomes" id="UP000887574"/>
    </source>
</evidence>
<organism evidence="7 8">
    <name type="scientific">Ditylenchus dipsaci</name>
    <dbReference type="NCBI Taxonomy" id="166011"/>
    <lineage>
        <taxon>Eukaryota</taxon>
        <taxon>Metazoa</taxon>
        <taxon>Ecdysozoa</taxon>
        <taxon>Nematoda</taxon>
        <taxon>Chromadorea</taxon>
        <taxon>Rhabditida</taxon>
        <taxon>Tylenchina</taxon>
        <taxon>Tylenchomorpha</taxon>
        <taxon>Sphaerularioidea</taxon>
        <taxon>Anguinidae</taxon>
        <taxon>Anguininae</taxon>
        <taxon>Ditylenchus</taxon>
    </lineage>
</organism>
<keyword evidence="7" id="KW-1185">Reference proteome</keyword>
<comment type="similarity">
    <text evidence="1">Belongs to the universal ribosomal protein uL15 family.</text>
</comment>
<dbReference type="Proteomes" id="UP000887574">
    <property type="component" value="Unplaced"/>
</dbReference>
<evidence type="ECO:0000256" key="3">
    <source>
        <dbReference type="ARBA" id="ARBA00023274"/>
    </source>
</evidence>
<evidence type="ECO:0000256" key="1">
    <source>
        <dbReference type="ARBA" id="ARBA00007320"/>
    </source>
</evidence>
<dbReference type="GO" id="GO:0022625">
    <property type="term" value="C:cytosolic large ribosomal subunit"/>
    <property type="evidence" value="ECO:0007669"/>
    <property type="project" value="TreeGrafter"/>
</dbReference>
<reference evidence="8" key="1">
    <citation type="submission" date="2022-11" db="UniProtKB">
        <authorList>
            <consortium name="WormBaseParasite"/>
        </authorList>
    </citation>
    <scope>IDENTIFICATION</scope>
</reference>
<evidence type="ECO:0000256" key="5">
    <source>
        <dbReference type="ARBA" id="ARBA00035527"/>
    </source>
</evidence>
<evidence type="ECO:0000256" key="4">
    <source>
        <dbReference type="ARBA" id="ARBA00035200"/>
    </source>
</evidence>